<keyword evidence="3" id="KW-0694">RNA-binding</keyword>
<evidence type="ECO:0000256" key="3">
    <source>
        <dbReference type="ARBA" id="ARBA00022884"/>
    </source>
</evidence>
<dbReference type="NCBIfam" id="TIGR01044">
    <property type="entry name" value="rplV_bact"/>
    <property type="match status" value="1"/>
</dbReference>
<dbReference type="InterPro" id="IPR001063">
    <property type="entry name" value="Ribosomal_uL22"/>
</dbReference>
<dbReference type="AlphaFoldDB" id="A0A381WWL0"/>
<dbReference type="HAMAP" id="MF_01331_B">
    <property type="entry name" value="Ribosomal_uL22_B"/>
    <property type="match status" value="1"/>
</dbReference>
<dbReference type="SUPFAM" id="SSF54843">
    <property type="entry name" value="Ribosomal protein L22"/>
    <property type="match status" value="1"/>
</dbReference>
<keyword evidence="4" id="KW-0689">Ribosomal protein</keyword>
<dbReference type="InterPro" id="IPR047867">
    <property type="entry name" value="Ribosomal_uL22_bac/org-type"/>
</dbReference>
<feature type="region of interest" description="Disordered" evidence="6">
    <location>
        <begin position="189"/>
        <end position="219"/>
    </location>
</feature>
<dbReference type="Gene3D" id="3.90.470.10">
    <property type="entry name" value="Ribosomal protein L22/L17"/>
    <property type="match status" value="1"/>
</dbReference>
<dbReference type="InterPro" id="IPR005727">
    <property type="entry name" value="Ribosomal_uL22_bac/chlpt-type"/>
</dbReference>
<dbReference type="InterPro" id="IPR018260">
    <property type="entry name" value="Ribosomal_uL22_CS"/>
</dbReference>
<evidence type="ECO:0000256" key="5">
    <source>
        <dbReference type="ARBA" id="ARBA00023274"/>
    </source>
</evidence>
<dbReference type="PROSITE" id="PS00464">
    <property type="entry name" value="RIBOSOMAL_L22"/>
    <property type="match status" value="1"/>
</dbReference>
<dbReference type="PANTHER" id="PTHR13501">
    <property type="entry name" value="CHLOROPLAST 50S RIBOSOMAL PROTEIN L22-RELATED"/>
    <property type="match status" value="1"/>
</dbReference>
<dbReference type="GO" id="GO:0019843">
    <property type="term" value="F:rRNA binding"/>
    <property type="evidence" value="ECO:0007669"/>
    <property type="project" value="UniProtKB-KW"/>
</dbReference>
<dbReference type="GO" id="GO:0003735">
    <property type="term" value="F:structural constituent of ribosome"/>
    <property type="evidence" value="ECO:0007669"/>
    <property type="project" value="InterPro"/>
</dbReference>
<evidence type="ECO:0000256" key="2">
    <source>
        <dbReference type="ARBA" id="ARBA00022730"/>
    </source>
</evidence>
<gene>
    <name evidence="7" type="ORF">METZ01_LOCUS109674</name>
</gene>
<accession>A0A381WWL0</accession>
<proteinExistence type="inferred from homology"/>
<dbReference type="CDD" id="cd00336">
    <property type="entry name" value="Ribosomal_L22"/>
    <property type="match status" value="1"/>
</dbReference>
<dbReference type="GO" id="GO:0022625">
    <property type="term" value="C:cytosolic large ribosomal subunit"/>
    <property type="evidence" value="ECO:0007669"/>
    <property type="project" value="TreeGrafter"/>
</dbReference>
<evidence type="ECO:0000256" key="1">
    <source>
        <dbReference type="ARBA" id="ARBA00009451"/>
    </source>
</evidence>
<evidence type="ECO:0000256" key="6">
    <source>
        <dbReference type="SAM" id="MobiDB-lite"/>
    </source>
</evidence>
<comment type="similarity">
    <text evidence="1">Belongs to the universal ribosomal protein uL22 family.</text>
</comment>
<evidence type="ECO:0008006" key="8">
    <source>
        <dbReference type="Google" id="ProtNLM"/>
    </source>
</evidence>
<feature type="region of interest" description="Disordered" evidence="6">
    <location>
        <begin position="118"/>
        <end position="160"/>
    </location>
</feature>
<dbReference type="PANTHER" id="PTHR13501:SF8">
    <property type="entry name" value="LARGE RIBOSOMAL SUBUNIT PROTEIN UL22M"/>
    <property type="match status" value="1"/>
</dbReference>
<organism evidence="7">
    <name type="scientific">marine metagenome</name>
    <dbReference type="NCBI Taxonomy" id="408172"/>
    <lineage>
        <taxon>unclassified sequences</taxon>
        <taxon>metagenomes</taxon>
        <taxon>ecological metagenomes</taxon>
    </lineage>
</organism>
<name>A0A381WWL0_9ZZZZ</name>
<reference evidence="7" key="1">
    <citation type="submission" date="2018-05" db="EMBL/GenBank/DDBJ databases">
        <authorList>
            <person name="Lanie J.A."/>
            <person name="Ng W.-L."/>
            <person name="Kazmierczak K.M."/>
            <person name="Andrzejewski T.M."/>
            <person name="Davidsen T.M."/>
            <person name="Wayne K.J."/>
            <person name="Tettelin H."/>
            <person name="Glass J.I."/>
            <person name="Rusch D."/>
            <person name="Podicherti R."/>
            <person name="Tsui H.-C.T."/>
            <person name="Winkler M.E."/>
        </authorList>
    </citation>
    <scope>NUCLEOTIDE SEQUENCE</scope>
</reference>
<sequence>VVRYARVSASKARPLLDEIRGQSVGGAAEFLAFSERAVARVIGRCLDSAVANAVNNVAIPADELYVSACFADEGPTLQRWRPRARGRATRIRKRTCHITVIVGRYEEDELTAIRAREAGRVRPVDSPEEPTGDRRRGLRTRARDKKEADPEGQAVSEEATVVDEAVSEEATVVDEAVSEEATVVDEAVSEEATVVDEAVSEEDAVENESGEEKAEREAD</sequence>
<feature type="compositionally biased region" description="Acidic residues" evidence="6">
    <location>
        <begin position="198"/>
        <end position="209"/>
    </location>
</feature>
<dbReference type="EMBL" id="UINC01013104">
    <property type="protein sequence ID" value="SVA56820.1"/>
    <property type="molecule type" value="Genomic_DNA"/>
</dbReference>
<feature type="compositionally biased region" description="Basic and acidic residues" evidence="6">
    <location>
        <begin position="118"/>
        <end position="135"/>
    </location>
</feature>
<dbReference type="Pfam" id="PF00237">
    <property type="entry name" value="Ribosomal_L22"/>
    <property type="match status" value="1"/>
</dbReference>
<evidence type="ECO:0000313" key="7">
    <source>
        <dbReference type="EMBL" id="SVA56820.1"/>
    </source>
</evidence>
<protein>
    <recommendedName>
        <fullName evidence="8">50S ribosomal protein L22</fullName>
    </recommendedName>
</protein>
<dbReference type="InterPro" id="IPR036394">
    <property type="entry name" value="Ribosomal_uL22_sf"/>
</dbReference>
<feature type="compositionally biased region" description="Basic and acidic residues" evidence="6">
    <location>
        <begin position="210"/>
        <end position="219"/>
    </location>
</feature>
<keyword evidence="2" id="KW-0699">rRNA-binding</keyword>
<feature type="non-terminal residue" evidence="7">
    <location>
        <position position="1"/>
    </location>
</feature>
<evidence type="ECO:0000256" key="4">
    <source>
        <dbReference type="ARBA" id="ARBA00022980"/>
    </source>
</evidence>
<keyword evidence="5" id="KW-0687">Ribonucleoprotein</keyword>
<dbReference type="GO" id="GO:0006412">
    <property type="term" value="P:translation"/>
    <property type="evidence" value="ECO:0007669"/>
    <property type="project" value="InterPro"/>
</dbReference>